<dbReference type="InterPro" id="IPR002126">
    <property type="entry name" value="Cadherin-like_dom"/>
</dbReference>
<evidence type="ECO:0000256" key="6">
    <source>
        <dbReference type="ARBA" id="ARBA00022889"/>
    </source>
</evidence>
<dbReference type="FunFam" id="2.60.40.60:FF:000092">
    <property type="entry name" value="Protocadherin 8"/>
    <property type="match status" value="2"/>
</dbReference>
<keyword evidence="3 11" id="KW-0732">Signal</keyword>
<dbReference type="InterPro" id="IPR015919">
    <property type="entry name" value="Cadherin-like_sf"/>
</dbReference>
<dbReference type="SUPFAM" id="SSF49313">
    <property type="entry name" value="Cadherin-like"/>
    <property type="match status" value="11"/>
</dbReference>
<feature type="domain" description="Cadherin" evidence="12">
    <location>
        <begin position="821"/>
        <end position="942"/>
    </location>
</feature>
<evidence type="ECO:0000256" key="2">
    <source>
        <dbReference type="ARBA" id="ARBA00022692"/>
    </source>
</evidence>
<keyword evidence="7" id="KW-1133">Transmembrane helix</keyword>
<dbReference type="FunFam" id="2.60.40.60:FF:000033">
    <property type="entry name" value="FAT atypical cadherin 1"/>
    <property type="match status" value="1"/>
</dbReference>
<feature type="region of interest" description="Disordered" evidence="10">
    <location>
        <begin position="338"/>
        <end position="357"/>
    </location>
</feature>
<feature type="domain" description="Cadherin" evidence="12">
    <location>
        <begin position="596"/>
        <end position="714"/>
    </location>
</feature>
<keyword evidence="4" id="KW-0677">Repeat</keyword>
<evidence type="ECO:0000313" key="14">
    <source>
        <dbReference type="Proteomes" id="UP001201812"/>
    </source>
</evidence>
<reference evidence="13" key="1">
    <citation type="submission" date="2022-01" db="EMBL/GenBank/DDBJ databases">
        <title>Genome Sequence Resource for Two Populations of Ditylenchus destructor, the Migratory Endoparasitic Phytonematode.</title>
        <authorList>
            <person name="Zhang H."/>
            <person name="Lin R."/>
            <person name="Xie B."/>
        </authorList>
    </citation>
    <scope>NUCLEOTIDE SEQUENCE</scope>
    <source>
        <strain evidence="13">BazhouSP</strain>
    </source>
</reference>
<comment type="subcellular location">
    <subcellularLocation>
        <location evidence="1">Membrane</location>
        <topology evidence="1">Single-pass membrane protein</topology>
    </subcellularLocation>
</comment>
<feature type="domain" description="Cadherin" evidence="12">
    <location>
        <begin position="1417"/>
        <end position="1518"/>
    </location>
</feature>
<dbReference type="PANTHER" id="PTHR24025:SF23">
    <property type="entry name" value="NEURAL-CADHERIN"/>
    <property type="match status" value="1"/>
</dbReference>
<evidence type="ECO:0000256" key="4">
    <source>
        <dbReference type="ARBA" id="ARBA00022737"/>
    </source>
</evidence>
<dbReference type="PRINTS" id="PR00205">
    <property type="entry name" value="CADHERIN"/>
</dbReference>
<dbReference type="PANTHER" id="PTHR24025">
    <property type="entry name" value="DESMOGLEIN FAMILY MEMBER"/>
    <property type="match status" value="1"/>
</dbReference>
<feature type="domain" description="Cadherin" evidence="12">
    <location>
        <begin position="1289"/>
        <end position="1416"/>
    </location>
</feature>
<gene>
    <name evidence="13" type="ORF">DdX_04578</name>
</gene>
<feature type="domain" description="Cadherin" evidence="12">
    <location>
        <begin position="482"/>
        <end position="595"/>
    </location>
</feature>
<keyword evidence="5 9" id="KW-0106">Calcium</keyword>
<evidence type="ECO:0000256" key="10">
    <source>
        <dbReference type="SAM" id="MobiDB-lite"/>
    </source>
</evidence>
<feature type="domain" description="Cadherin" evidence="12">
    <location>
        <begin position="715"/>
        <end position="819"/>
    </location>
</feature>
<feature type="domain" description="Cadherin" evidence="12">
    <location>
        <begin position="1630"/>
        <end position="1741"/>
    </location>
</feature>
<feature type="signal peptide" evidence="11">
    <location>
        <begin position="1"/>
        <end position="20"/>
    </location>
</feature>
<feature type="domain" description="Cadherin" evidence="12">
    <location>
        <begin position="1057"/>
        <end position="1171"/>
    </location>
</feature>
<dbReference type="Gene3D" id="2.60.40.60">
    <property type="entry name" value="Cadherins"/>
    <property type="match status" value="12"/>
</dbReference>
<dbReference type="PROSITE" id="PS50268">
    <property type="entry name" value="CADHERIN_2"/>
    <property type="match status" value="12"/>
</dbReference>
<evidence type="ECO:0000256" key="8">
    <source>
        <dbReference type="ARBA" id="ARBA00023136"/>
    </source>
</evidence>
<comment type="caution">
    <text evidence="13">The sequence shown here is derived from an EMBL/GenBank/DDBJ whole genome shotgun (WGS) entry which is preliminary data.</text>
</comment>
<keyword evidence="6" id="KW-0130">Cell adhesion</keyword>
<evidence type="ECO:0000256" key="1">
    <source>
        <dbReference type="ARBA" id="ARBA00004167"/>
    </source>
</evidence>
<feature type="chain" id="PRO_5042125206" evidence="11">
    <location>
        <begin position="21"/>
        <end position="1855"/>
    </location>
</feature>
<dbReference type="SMART" id="SM00112">
    <property type="entry name" value="CA"/>
    <property type="match status" value="11"/>
</dbReference>
<evidence type="ECO:0000256" key="7">
    <source>
        <dbReference type="ARBA" id="ARBA00022989"/>
    </source>
</evidence>
<proteinExistence type="predicted"/>
<dbReference type="GO" id="GO:0005886">
    <property type="term" value="C:plasma membrane"/>
    <property type="evidence" value="ECO:0007669"/>
    <property type="project" value="InterPro"/>
</dbReference>
<feature type="domain" description="Cadherin" evidence="12">
    <location>
        <begin position="1742"/>
        <end position="1812"/>
    </location>
</feature>
<dbReference type="GO" id="GO:0005509">
    <property type="term" value="F:calcium ion binding"/>
    <property type="evidence" value="ECO:0007669"/>
    <property type="project" value="UniProtKB-UniRule"/>
</dbReference>
<evidence type="ECO:0000256" key="9">
    <source>
        <dbReference type="PROSITE-ProRule" id="PRU00043"/>
    </source>
</evidence>
<keyword evidence="8" id="KW-0472">Membrane</keyword>
<organism evidence="13 14">
    <name type="scientific">Ditylenchus destructor</name>
    <dbReference type="NCBI Taxonomy" id="166010"/>
    <lineage>
        <taxon>Eukaryota</taxon>
        <taxon>Metazoa</taxon>
        <taxon>Ecdysozoa</taxon>
        <taxon>Nematoda</taxon>
        <taxon>Chromadorea</taxon>
        <taxon>Rhabditida</taxon>
        <taxon>Tylenchina</taxon>
        <taxon>Tylenchomorpha</taxon>
        <taxon>Sphaerularioidea</taxon>
        <taxon>Anguinidae</taxon>
        <taxon>Anguininae</taxon>
        <taxon>Ditylenchus</taxon>
    </lineage>
</organism>
<dbReference type="PROSITE" id="PS00232">
    <property type="entry name" value="CADHERIN_1"/>
    <property type="match status" value="4"/>
</dbReference>
<dbReference type="Pfam" id="PF00028">
    <property type="entry name" value="Cadherin"/>
    <property type="match status" value="8"/>
</dbReference>
<dbReference type="EMBL" id="JAKKPZ010000004">
    <property type="protein sequence ID" value="KAI1722266.1"/>
    <property type="molecule type" value="Genomic_DNA"/>
</dbReference>
<evidence type="ECO:0000313" key="13">
    <source>
        <dbReference type="EMBL" id="KAI1722266.1"/>
    </source>
</evidence>
<sequence length="1855" mass="209230">MRRSFFVLLAFALFAFRVDSSKVFPLRADAPPGWLLVDLLHEGLCTPVEQLTLQVPPTSELSGWFEVRNHSIYTSNRVQQNATHRSNVDKLHLLEILASRPISFKRIVMVQVEIQRLSSTPRFILDTYSTSVDVERLFGTTPAKMTTLDSMILLNFSQPITIASQTSYQRNIHYEVVTSFFPANFLQLVNTNANGNIKSQAKVFLLRKPHHSEIRTEFFVAAVDTQLQRRLAVARIQVNFQHPVQHPPKFEQSKYVLDKVSVQAHKTLLRVVAKTSKGVSTYRIEPESSPFEVAPIFGDVFPTKPLPNGRYVFEVVAMDSLGQEGRTTIELTVRQALDQNASQSSSRSNTPSLDRRWKETLRFRDKDNLGEQRAGRWARSKSRRDRGEDLIIAVREGHPMGFLEQRVPLHANERITKGISASGDSVLAVHKNGSIELLRELNYEKQTLHQTTVQIDGHFKSRMQTIKLEVIDIDEPPRILNRPVPYLAVVPPDVPFGFQVYRFEARDENGDGNDNVTFHLINTEPPDTFTIDAKTGAVRTAQRQYTAGQSYRVSIQVTDKRHESGDNQTVHLESELDHDQIAVLEVLAGDRPPQFMQPKYVVSIAEDTEIGQSVLQLETVQFRSIRDGHIKSRSTFSLTSDDASTSSSSGSEFSRFFGVEQYTGLIHLLSKLDYDDPKQTKIFKFYGVVREDGRESKVPIEIAIRDVNDNAPQFIQPLYTANVKEDMEIGATVLRVQARDRDSGANAQLDYFVDHPSFAVNENGDISVRLRLDADQKQEGFHFYRFNVTASDRGLPNSLQGSALVQIRTDNTNDEPPMFIPTAEYTASVAEDAQGGTPVVQVQAIDPDGDQVTYWFKEEGTGHAVSTTQMFEIDRDTGLIRLRPNTEPLELLKYESPYNLTVMAMDDGSCCLATSLDLIPNHKPVAHVRISISDVNNNKPSFPNCMDYGSSSIEEGQYRAHESPVIVRAQAVDADAGLNGEIVYSLYYGRAETRKPFVIDPDTGELRPSPYFVFDRESKAKEEVTIKATDKGERPLIGFCQFSVQILDVNDNAPQFDRSLYETSLAKNSMPGSSVLTVLAEDSDSPANAQVAYSLSADETAPVEHRRDHQFFEISNTDQPGEITLVRTIPHDRDRFVFSVIATDNGEPETRTSIVQVVVKVHERQQNAPQWQSTPQCRETSVVYEDIQINTVLIRCYAVVGEDKKRPVSYKLTNAVKHTKNNKQVFREFVEKEGGHDWVVVRNMENLDYEQVTNYSLTLTATDMISSATSEKHFHILVRDKNDEVPRFTVDQFTGTIEEELSPAEYMDKFNGEPIATITAVDADYKGEPQSEIYYRILDDITANGHPASSFFRIDERSGKIFPLEKFDHERNNTFIFDVEARDGMNSNLPYTQGPNKDIVKVQIFVTDLNDNPPTFNQTLYERRVPENIDISQEILTVKAEDLDSQSVLRYSLDAPTKIPFGVKTDTGVIYVKDALDYEALGIYPFYDFGLVVTDGKHNANTNVRVYVDDVNDNAPYFEKQQYVKTIVEEEDESNLPMSLFHLRAMDFDKRETNGRILYGLEGQGVGEFFRVDRDSGRVEVFRPLDRDPPSGMPVWKFIAQAIDSDGLGLIGYADVEVRLEDINDNAPIFPAEQFGTVNENNQPDTYVMTAGALDFDDPATPNGQMRYTIGLNKEINGQPIFRIDPENGKIFAMVTLDRELTSERLFHIQVRATDKGIPPREGVGNVTIRVLDVNDNPPYFEHPLYNVTVPETTEIGSPILTLIARDVDNEAVNNVFTYSFVDGPHEYFYISSDVLEGESRKAGVLRINKPLFPLCSAGAMCHLKVNNCSRVFTHFSGLEILNCLLSTLVPVNRP</sequence>
<keyword evidence="14" id="KW-1185">Reference proteome</keyword>
<dbReference type="CDD" id="cd11304">
    <property type="entry name" value="Cadherin_repeat"/>
    <property type="match status" value="13"/>
</dbReference>
<keyword evidence="2" id="KW-0812">Transmembrane</keyword>
<name>A0AAD4NBV4_9BILA</name>
<feature type="domain" description="Cadherin" evidence="12">
    <location>
        <begin position="1520"/>
        <end position="1630"/>
    </location>
</feature>
<dbReference type="InterPro" id="IPR020894">
    <property type="entry name" value="Cadherin_CS"/>
</dbReference>
<feature type="compositionally biased region" description="Polar residues" evidence="10">
    <location>
        <begin position="338"/>
        <end position="352"/>
    </location>
</feature>
<dbReference type="Proteomes" id="UP001201812">
    <property type="component" value="Unassembled WGS sequence"/>
</dbReference>
<dbReference type="GO" id="GO:0005911">
    <property type="term" value="C:cell-cell junction"/>
    <property type="evidence" value="ECO:0007669"/>
    <property type="project" value="TreeGrafter"/>
</dbReference>
<accession>A0AAD4NBV4</accession>
<evidence type="ECO:0000256" key="5">
    <source>
        <dbReference type="ARBA" id="ARBA00022837"/>
    </source>
</evidence>
<evidence type="ECO:0000259" key="12">
    <source>
        <dbReference type="PROSITE" id="PS50268"/>
    </source>
</evidence>
<dbReference type="GO" id="GO:0007156">
    <property type="term" value="P:homophilic cell adhesion via plasma membrane adhesion molecules"/>
    <property type="evidence" value="ECO:0007669"/>
    <property type="project" value="InterPro"/>
</dbReference>
<feature type="domain" description="Cadherin" evidence="12">
    <location>
        <begin position="963"/>
        <end position="1056"/>
    </location>
</feature>
<evidence type="ECO:0000256" key="3">
    <source>
        <dbReference type="ARBA" id="ARBA00022729"/>
    </source>
</evidence>
<evidence type="ECO:0000256" key="11">
    <source>
        <dbReference type="SAM" id="SignalP"/>
    </source>
</evidence>
<dbReference type="InterPro" id="IPR050971">
    <property type="entry name" value="Cadherin-domain_protein"/>
</dbReference>
<protein>
    <submittedName>
        <fullName evidence="13">Cadherin domain-containing protein</fullName>
    </submittedName>
</protein>
<feature type="domain" description="Cadherin" evidence="12">
    <location>
        <begin position="1183"/>
        <end position="1288"/>
    </location>
</feature>